<dbReference type="AlphaFoldDB" id="A0A6G1PNL7"/>
<name>A0A6G1PNL7_CHAAH</name>
<reference evidence="2 3" key="1">
    <citation type="submission" date="2019-02" db="EMBL/GenBank/DDBJ databases">
        <title>Opniocepnalus argus genome.</title>
        <authorList>
            <person name="Zhou C."/>
            <person name="Xiao S."/>
        </authorList>
    </citation>
    <scope>NUCLEOTIDE SEQUENCE [LARGE SCALE GENOMIC DNA]</scope>
    <source>
        <strain evidence="2">OARG1902GOOAL</strain>
        <tissue evidence="2">Muscle</tissue>
    </source>
</reference>
<keyword evidence="3" id="KW-1185">Reference proteome</keyword>
<feature type="compositionally biased region" description="Polar residues" evidence="1">
    <location>
        <begin position="1"/>
        <end position="12"/>
    </location>
</feature>
<feature type="compositionally biased region" description="Basic and acidic residues" evidence="1">
    <location>
        <begin position="64"/>
        <end position="80"/>
    </location>
</feature>
<evidence type="ECO:0000313" key="2">
    <source>
        <dbReference type="EMBL" id="KAF3691819.1"/>
    </source>
</evidence>
<dbReference type="EMBL" id="CM015718">
    <property type="protein sequence ID" value="KAF3691819.1"/>
    <property type="molecule type" value="Genomic_DNA"/>
</dbReference>
<accession>A0A6G1PNL7</accession>
<evidence type="ECO:0000313" key="3">
    <source>
        <dbReference type="Proteomes" id="UP000503349"/>
    </source>
</evidence>
<evidence type="ECO:0000256" key="1">
    <source>
        <dbReference type="SAM" id="MobiDB-lite"/>
    </source>
</evidence>
<organism evidence="2 3">
    <name type="scientific">Channa argus</name>
    <name type="common">Northern snakehead</name>
    <name type="synonym">Ophicephalus argus</name>
    <dbReference type="NCBI Taxonomy" id="215402"/>
    <lineage>
        <taxon>Eukaryota</taxon>
        <taxon>Metazoa</taxon>
        <taxon>Chordata</taxon>
        <taxon>Craniata</taxon>
        <taxon>Vertebrata</taxon>
        <taxon>Euteleostomi</taxon>
        <taxon>Actinopterygii</taxon>
        <taxon>Neopterygii</taxon>
        <taxon>Teleostei</taxon>
        <taxon>Neoteleostei</taxon>
        <taxon>Acanthomorphata</taxon>
        <taxon>Anabantaria</taxon>
        <taxon>Anabantiformes</taxon>
        <taxon>Channoidei</taxon>
        <taxon>Channidae</taxon>
        <taxon>Channa</taxon>
    </lineage>
</organism>
<protein>
    <submittedName>
        <fullName evidence="2">Uncharacterized protein</fullName>
    </submittedName>
</protein>
<proteinExistence type="predicted"/>
<reference evidence="3" key="2">
    <citation type="submission" date="2019-02" db="EMBL/GenBank/DDBJ databases">
        <title>Opniocepnalus argus Var Kimnra genome.</title>
        <authorList>
            <person name="Zhou C."/>
            <person name="Xiao S."/>
        </authorList>
    </citation>
    <scope>NUCLEOTIDE SEQUENCE [LARGE SCALE GENOMIC DNA]</scope>
</reference>
<gene>
    <name evidence="2" type="ORF">EXN66_Car007494</name>
</gene>
<sequence>MMCSAHSSTIVGSSPALKCRCDTGDQSGAASRRTATYYGEVINRAPQTALHLPPPPTAPSIIKDSGRKVKLNESELGRRN</sequence>
<dbReference type="Proteomes" id="UP000503349">
    <property type="component" value="Chromosome 7"/>
</dbReference>
<feature type="region of interest" description="Disordered" evidence="1">
    <location>
        <begin position="1"/>
        <end position="29"/>
    </location>
</feature>
<feature type="region of interest" description="Disordered" evidence="1">
    <location>
        <begin position="47"/>
        <end position="80"/>
    </location>
</feature>